<evidence type="ECO:0000313" key="1">
    <source>
        <dbReference type="EMBL" id="OXU26568.1"/>
    </source>
</evidence>
<gene>
    <name evidence="1" type="ORF">TSAR_012193</name>
</gene>
<dbReference type="AlphaFoldDB" id="A0A232F7Y5"/>
<comment type="caution">
    <text evidence="1">The sequence shown here is derived from an EMBL/GenBank/DDBJ whole genome shotgun (WGS) entry which is preliminary data.</text>
</comment>
<name>A0A232F7Y5_9HYME</name>
<dbReference type="Pfam" id="PF02958">
    <property type="entry name" value="EcKL"/>
    <property type="match status" value="1"/>
</dbReference>
<keyword evidence="2" id="KW-1185">Reference proteome</keyword>
<dbReference type="Proteomes" id="UP000215335">
    <property type="component" value="Unassembled WGS sequence"/>
</dbReference>
<dbReference type="EMBL" id="NNAY01000776">
    <property type="protein sequence ID" value="OXU26568.1"/>
    <property type="molecule type" value="Genomic_DNA"/>
</dbReference>
<proteinExistence type="predicted"/>
<protein>
    <submittedName>
        <fullName evidence="1">Uncharacterized protein</fullName>
    </submittedName>
</protein>
<reference evidence="1 2" key="1">
    <citation type="journal article" date="2017" name="Curr. Biol.">
        <title>The Evolution of Venom by Co-option of Single-Copy Genes.</title>
        <authorList>
            <person name="Martinson E.O."/>
            <person name="Mrinalini"/>
            <person name="Kelkar Y.D."/>
            <person name="Chang C.H."/>
            <person name="Werren J.H."/>
        </authorList>
    </citation>
    <scope>NUCLEOTIDE SEQUENCE [LARGE SCALE GENOMIC DNA]</scope>
    <source>
        <strain evidence="1 2">Alberta</strain>
        <tissue evidence="1">Whole body</tissue>
    </source>
</reference>
<organism evidence="1 2">
    <name type="scientific">Trichomalopsis sarcophagae</name>
    <dbReference type="NCBI Taxonomy" id="543379"/>
    <lineage>
        <taxon>Eukaryota</taxon>
        <taxon>Metazoa</taxon>
        <taxon>Ecdysozoa</taxon>
        <taxon>Arthropoda</taxon>
        <taxon>Hexapoda</taxon>
        <taxon>Insecta</taxon>
        <taxon>Pterygota</taxon>
        <taxon>Neoptera</taxon>
        <taxon>Endopterygota</taxon>
        <taxon>Hymenoptera</taxon>
        <taxon>Apocrita</taxon>
        <taxon>Proctotrupomorpha</taxon>
        <taxon>Chalcidoidea</taxon>
        <taxon>Pteromalidae</taxon>
        <taxon>Pteromalinae</taxon>
        <taxon>Trichomalopsis</taxon>
    </lineage>
</organism>
<accession>A0A232F7Y5</accession>
<evidence type="ECO:0000313" key="2">
    <source>
        <dbReference type="Proteomes" id="UP000215335"/>
    </source>
</evidence>
<dbReference type="InterPro" id="IPR004119">
    <property type="entry name" value="EcKL"/>
</dbReference>
<sequence>MSAESETSLLLQDLQGLLQKSISKDVVVVMLVQKGENYGSMILKVDALVKKRNDSPAEEMHLVAKMMPDQEFQKLFKDSSLLISL</sequence>